<proteinExistence type="predicted"/>
<evidence type="ECO:0000313" key="2">
    <source>
        <dbReference type="EMBL" id="SBS87769.1"/>
    </source>
</evidence>
<name>A0A1A8W7V8_PLAOA</name>
<organism evidence="2 3">
    <name type="scientific">Plasmodium ovale curtisi</name>
    <dbReference type="NCBI Taxonomy" id="864141"/>
    <lineage>
        <taxon>Eukaryota</taxon>
        <taxon>Sar</taxon>
        <taxon>Alveolata</taxon>
        <taxon>Apicomplexa</taxon>
        <taxon>Aconoidasida</taxon>
        <taxon>Haemosporida</taxon>
        <taxon>Plasmodiidae</taxon>
        <taxon>Plasmodium</taxon>
        <taxon>Plasmodium (Plasmodium)</taxon>
    </lineage>
</organism>
<accession>A0A1A8W7V8</accession>
<evidence type="ECO:0000313" key="3">
    <source>
        <dbReference type="Proteomes" id="UP000078560"/>
    </source>
</evidence>
<reference evidence="3" key="1">
    <citation type="submission" date="2016-05" db="EMBL/GenBank/DDBJ databases">
        <authorList>
            <person name="Naeem Raeece"/>
        </authorList>
    </citation>
    <scope>NUCLEOTIDE SEQUENCE [LARGE SCALE GENOMIC DNA]</scope>
</reference>
<dbReference type="Proteomes" id="UP000078560">
    <property type="component" value="Unassembled WGS sequence"/>
</dbReference>
<dbReference type="AlphaFoldDB" id="A0A1A8W7V8"/>
<gene>
    <name evidence="2" type="ORF">POVCU2_0044400</name>
</gene>
<dbReference type="EMBL" id="FLQU01000597">
    <property type="protein sequence ID" value="SBS87769.1"/>
    <property type="molecule type" value="Genomic_DNA"/>
</dbReference>
<evidence type="ECO:0000256" key="1">
    <source>
        <dbReference type="SAM" id="MobiDB-lite"/>
    </source>
</evidence>
<feature type="region of interest" description="Disordered" evidence="1">
    <location>
        <begin position="56"/>
        <end position="87"/>
    </location>
</feature>
<protein>
    <submittedName>
        <fullName evidence="2">Uncharacterized protein</fullName>
    </submittedName>
</protein>
<sequence>MQRIDAYSITSDFGHLSNFSGFAPPPPPASECKTFRLFFLLIYYHYEHASMVDSMVDSNSGRREESSPGAQLGFLKKHRNAGDDVAW</sequence>